<name>A0A1A5ZTH1_9TREE</name>
<feature type="compositionally biased region" description="Polar residues" evidence="1">
    <location>
        <begin position="115"/>
        <end position="139"/>
    </location>
</feature>
<accession>A0A1A5ZTH1</accession>
<evidence type="ECO:0000313" key="4">
    <source>
        <dbReference type="Proteomes" id="UP000078595"/>
    </source>
</evidence>
<dbReference type="SUPFAM" id="SSF81383">
    <property type="entry name" value="F-box domain"/>
    <property type="match status" value="1"/>
</dbReference>
<feature type="region of interest" description="Disordered" evidence="1">
    <location>
        <begin position="95"/>
        <end position="218"/>
    </location>
</feature>
<feature type="region of interest" description="Disordered" evidence="1">
    <location>
        <begin position="63"/>
        <end position="83"/>
    </location>
</feature>
<feature type="region of interest" description="Disordered" evidence="1">
    <location>
        <begin position="907"/>
        <end position="947"/>
    </location>
</feature>
<evidence type="ECO:0000313" key="2">
    <source>
        <dbReference type="EMBL" id="OBR81121.1"/>
    </source>
</evidence>
<dbReference type="GO" id="GO:0031146">
    <property type="term" value="P:SCF-dependent proteasomal ubiquitin-dependent protein catabolic process"/>
    <property type="evidence" value="ECO:0007669"/>
    <property type="project" value="TreeGrafter"/>
</dbReference>
<dbReference type="Gene3D" id="3.80.10.10">
    <property type="entry name" value="Ribonuclease Inhibitor"/>
    <property type="match status" value="2"/>
</dbReference>
<feature type="compositionally biased region" description="Low complexity" evidence="1">
    <location>
        <begin position="922"/>
        <end position="936"/>
    </location>
</feature>
<sequence length="960" mass="104990">MSSSTHYPTPIPTDPQTPSPTRQARGRSDTILTTSSSDSYPHLQTPPTASILGVLHNGTYKQIAEPLGSPTPNRTNSYGLGGPLSLASSPDIVARISPSSPSIQPYQHASPPIAQESSPVHNLSLGYRQSDNNGQSSIVTADHSEGSTATNATRRSNLKAAVRQKLERSRSSLRSLRGSKDDETDDGSGLSNPPSLINIDGLMPVGPSTASRPKKSRFKSLLTISRNSSSASIRSNIVDPPIASPSIGPSQHIGTNNFHTAIRETLSSAHHIGHHEVTVRDFAHSPHQPMPAAARIRHLSIDATTQLDEGILFTRRSRNPVIPFVPVKNNDPSDLHGVTPRPIRISRPRAASMPLVDTTATALLTEEPEEIVDSEFNYFDALLPRELKVLIMKTLLNMHRAEHGTMRWSGETRGKRELIKLSRVSRSWQHLCLDGQLWSDLQLTPFAHVLHPNTLNRIVESALPFITELSLQGLNTLRGSSLLPSLSPFDRSSPPLNKAEGMHVWMPNLRTIDFRGANRLSAFDICAIIAGSPGLKSINLKAVQNCTSEVIRTIARSGRCLESLDVTRCRNLTIGDLIFLISSMDEYQSSKLRCLRVGGMKSYGRHAAEFLPLVARQLVNLETLDCQECTHIFDGDFERFAQVLRDSQPARQSGLIHINLSGCTALKGSFIKSLIGLVPELKVLELAGFEGMFKELSSNEKDKLELDLIGLIKTTPHIEKIDLDFTGSNGGISDKFLDTLSRYCPGDADTEEPVGQNLKELRLGHAADVTAEGLARLIRGLKNLNVLEIDNTSADNTVLRTFMRYHPLGTISIIDCRSVRTAELEKIASSTRCRNARGGGGGEGKGGMGSWEFSPFQYDQREYGDMCNVKSFQGWRGTTIPQDWRTIRQTLDGQAVVNDKVAQALQSEKDGAKAKRKERKSSWWSASAPSSSNSPADEWNGEFGVGLDHGEEGGRGCIVM</sequence>
<feature type="compositionally biased region" description="Low complexity" evidence="1">
    <location>
        <begin position="29"/>
        <end position="39"/>
    </location>
</feature>
<protein>
    <recommendedName>
        <fullName evidence="5">F-box domain-containing protein</fullName>
    </recommendedName>
</protein>
<gene>
    <name evidence="2" type="ORF">I303_08504</name>
    <name evidence="3" type="ORF">I303_106855</name>
</gene>
<dbReference type="PANTHER" id="PTHR13318:SF281">
    <property type="entry name" value="F-BOX DOMAIN-CONTAINING PROTEIN"/>
    <property type="match status" value="1"/>
</dbReference>
<dbReference type="PANTHER" id="PTHR13318">
    <property type="entry name" value="PARTNER OF PAIRED, ISOFORM B-RELATED"/>
    <property type="match status" value="1"/>
</dbReference>
<dbReference type="EMBL" id="KI894038">
    <property type="protein sequence ID" value="OBR81121.1"/>
    <property type="molecule type" value="Genomic_DNA"/>
</dbReference>
<proteinExistence type="predicted"/>
<dbReference type="STRING" id="1296121.A0A1A5ZTH1"/>
<dbReference type="VEuPathDB" id="FungiDB:I303_08504"/>
<dbReference type="GO" id="GO:0019005">
    <property type="term" value="C:SCF ubiquitin ligase complex"/>
    <property type="evidence" value="ECO:0007669"/>
    <property type="project" value="TreeGrafter"/>
</dbReference>
<dbReference type="AlphaFoldDB" id="A0A1A5ZTH1"/>
<dbReference type="RefSeq" id="XP_018258963.1">
    <property type="nucleotide sequence ID" value="XM_018411762.1"/>
</dbReference>
<dbReference type="GeneID" id="28972203"/>
<evidence type="ECO:0000256" key="1">
    <source>
        <dbReference type="SAM" id="MobiDB-lite"/>
    </source>
</evidence>
<evidence type="ECO:0008006" key="5">
    <source>
        <dbReference type="Google" id="ProtNLM"/>
    </source>
</evidence>
<dbReference type="SUPFAM" id="SSF52047">
    <property type="entry name" value="RNI-like"/>
    <property type="match status" value="1"/>
</dbReference>
<dbReference type="Proteomes" id="UP000078595">
    <property type="component" value="Chromosome 8"/>
</dbReference>
<dbReference type="KEGG" id="kdj:28972203"/>
<feature type="region of interest" description="Disordered" evidence="1">
    <location>
        <begin position="1"/>
        <end position="49"/>
    </location>
</feature>
<dbReference type="InterPro" id="IPR032675">
    <property type="entry name" value="LRR_dom_sf"/>
</dbReference>
<organism evidence="2">
    <name type="scientific">Kwoniella dejecticola CBS 10117</name>
    <dbReference type="NCBI Taxonomy" id="1296121"/>
    <lineage>
        <taxon>Eukaryota</taxon>
        <taxon>Fungi</taxon>
        <taxon>Dikarya</taxon>
        <taxon>Basidiomycota</taxon>
        <taxon>Agaricomycotina</taxon>
        <taxon>Tremellomycetes</taxon>
        <taxon>Tremellales</taxon>
        <taxon>Cryptococcaceae</taxon>
        <taxon>Kwoniella</taxon>
    </lineage>
</organism>
<reference evidence="3" key="3">
    <citation type="submission" date="2024-02" db="EMBL/GenBank/DDBJ databases">
        <title>Comparative genomics of Cryptococcus and Kwoniella reveals pathogenesis evolution and contrasting modes of karyotype evolution via chromosome fusion or intercentromeric recombination.</title>
        <authorList>
            <person name="Coelho M.A."/>
            <person name="David-Palma M."/>
            <person name="Shea T."/>
            <person name="Bowers K."/>
            <person name="McGinley-Smith S."/>
            <person name="Mohammad A.W."/>
            <person name="Gnirke A."/>
            <person name="Yurkov A.M."/>
            <person name="Nowrousian M."/>
            <person name="Sun S."/>
            <person name="Cuomo C.A."/>
            <person name="Heitman J."/>
        </authorList>
    </citation>
    <scope>NUCLEOTIDE SEQUENCE</scope>
    <source>
        <strain evidence="3">CBS 10117</strain>
    </source>
</reference>
<reference evidence="3" key="2">
    <citation type="submission" date="2013-07" db="EMBL/GenBank/DDBJ databases">
        <authorList>
            <consortium name="The Broad Institute Genome Sequencing Platform"/>
            <person name="Cuomo C."/>
            <person name="Litvintseva A."/>
            <person name="Chen Y."/>
            <person name="Heitman J."/>
            <person name="Sun S."/>
            <person name="Springer D."/>
            <person name="Dromer F."/>
            <person name="Young S.K."/>
            <person name="Zeng Q."/>
            <person name="Gargeya S."/>
            <person name="Fitzgerald M."/>
            <person name="Abouelleil A."/>
            <person name="Alvarado L."/>
            <person name="Berlin A.M."/>
            <person name="Chapman S.B."/>
            <person name="Dewar J."/>
            <person name="Goldberg J."/>
            <person name="Griggs A."/>
            <person name="Gujja S."/>
            <person name="Hansen M."/>
            <person name="Howarth C."/>
            <person name="Imamovic A."/>
            <person name="Larimer J."/>
            <person name="McCowan C."/>
            <person name="Murphy C."/>
            <person name="Pearson M."/>
            <person name="Priest M."/>
            <person name="Roberts A."/>
            <person name="Saif S."/>
            <person name="Shea T."/>
            <person name="Sykes S."/>
            <person name="Wortman J."/>
            <person name="Nusbaum C."/>
            <person name="Birren B."/>
        </authorList>
    </citation>
    <scope>NUCLEOTIDE SEQUENCE</scope>
    <source>
        <strain evidence="3">CBS 10117</strain>
    </source>
</reference>
<reference evidence="2" key="1">
    <citation type="submission" date="2013-07" db="EMBL/GenBank/DDBJ databases">
        <title>The Genome Sequence of Cryptococcus dejecticola CBS10117.</title>
        <authorList>
            <consortium name="The Broad Institute Genome Sequencing Platform"/>
            <person name="Cuomo C."/>
            <person name="Litvintseva A."/>
            <person name="Chen Y."/>
            <person name="Heitman J."/>
            <person name="Sun S."/>
            <person name="Springer D."/>
            <person name="Dromer F."/>
            <person name="Young S.K."/>
            <person name="Zeng Q."/>
            <person name="Gargeya S."/>
            <person name="Fitzgerald M."/>
            <person name="Abouelleil A."/>
            <person name="Alvarado L."/>
            <person name="Berlin A.M."/>
            <person name="Chapman S.B."/>
            <person name="Dewar J."/>
            <person name="Goldberg J."/>
            <person name="Griggs A."/>
            <person name="Gujja S."/>
            <person name="Hansen M."/>
            <person name="Howarth C."/>
            <person name="Imamovic A."/>
            <person name="Larimer J."/>
            <person name="McCowan C."/>
            <person name="Murphy C."/>
            <person name="Pearson M."/>
            <person name="Priest M."/>
            <person name="Roberts A."/>
            <person name="Saif S."/>
            <person name="Shea T."/>
            <person name="Sykes S."/>
            <person name="Wortman J."/>
            <person name="Nusbaum C."/>
            <person name="Birren B."/>
        </authorList>
    </citation>
    <scope>NUCLEOTIDE SEQUENCE [LARGE SCALE GENOMIC DNA]</scope>
    <source>
        <strain evidence="2">CBS 10117</strain>
    </source>
</reference>
<keyword evidence="4" id="KW-1185">Reference proteome</keyword>
<dbReference type="EMBL" id="CP144537">
    <property type="protein sequence ID" value="WWC64246.1"/>
    <property type="molecule type" value="Genomic_DNA"/>
</dbReference>
<dbReference type="InterPro" id="IPR036047">
    <property type="entry name" value="F-box-like_dom_sf"/>
</dbReference>
<feature type="compositionally biased region" description="Polar residues" evidence="1">
    <location>
        <begin position="146"/>
        <end position="155"/>
    </location>
</feature>
<dbReference type="Gene3D" id="1.20.1280.50">
    <property type="match status" value="1"/>
</dbReference>
<feature type="compositionally biased region" description="Pro residues" evidence="1">
    <location>
        <begin position="9"/>
        <end position="18"/>
    </location>
</feature>
<evidence type="ECO:0000313" key="3">
    <source>
        <dbReference type="EMBL" id="WWC64246.1"/>
    </source>
</evidence>
<dbReference type="OrthoDB" id="550575at2759"/>